<dbReference type="InterPro" id="IPR050300">
    <property type="entry name" value="GDXG_lipolytic_enzyme"/>
</dbReference>
<dbReference type="Gene3D" id="3.40.50.1820">
    <property type="entry name" value="alpha/beta hydrolase"/>
    <property type="match status" value="1"/>
</dbReference>
<keyword evidence="1 3" id="KW-0378">Hydrolase</keyword>
<reference evidence="3" key="1">
    <citation type="submission" date="2023-06" db="EMBL/GenBank/DDBJ databases">
        <authorList>
            <consortium name="Lawrence Berkeley National Laboratory"/>
            <person name="Ahrendt S."/>
            <person name="Sahu N."/>
            <person name="Indic B."/>
            <person name="Wong-Bajracharya J."/>
            <person name="Merenyi Z."/>
            <person name="Ke H.-M."/>
            <person name="Monk M."/>
            <person name="Kocsube S."/>
            <person name="Drula E."/>
            <person name="Lipzen A."/>
            <person name="Balint B."/>
            <person name="Henrissat B."/>
            <person name="Andreopoulos B."/>
            <person name="Martin F.M."/>
            <person name="Harder C.B."/>
            <person name="Rigling D."/>
            <person name="Ford K.L."/>
            <person name="Foster G.D."/>
            <person name="Pangilinan J."/>
            <person name="Papanicolaou A."/>
            <person name="Barry K."/>
            <person name="LaButti K."/>
            <person name="Viragh M."/>
            <person name="Koriabine M."/>
            <person name="Yan M."/>
            <person name="Riley R."/>
            <person name="Champramary S."/>
            <person name="Plett K.L."/>
            <person name="Tsai I.J."/>
            <person name="Slot J."/>
            <person name="Sipos G."/>
            <person name="Plett J."/>
            <person name="Nagy L.G."/>
            <person name="Grigoriev I.V."/>
        </authorList>
    </citation>
    <scope>NUCLEOTIDE SEQUENCE</scope>
    <source>
        <strain evidence="3">ICMP 16352</strain>
    </source>
</reference>
<dbReference type="GO" id="GO:0016787">
    <property type="term" value="F:hydrolase activity"/>
    <property type="evidence" value="ECO:0007669"/>
    <property type="project" value="UniProtKB-KW"/>
</dbReference>
<dbReference type="AlphaFoldDB" id="A0AA39PUL4"/>
<dbReference type="SUPFAM" id="SSF53474">
    <property type="entry name" value="alpha/beta-Hydrolases"/>
    <property type="match status" value="1"/>
</dbReference>
<evidence type="ECO:0000313" key="4">
    <source>
        <dbReference type="Proteomes" id="UP001175227"/>
    </source>
</evidence>
<dbReference type="InterPro" id="IPR013094">
    <property type="entry name" value="AB_hydrolase_3"/>
</dbReference>
<name>A0AA39PUL4_9AGAR</name>
<dbReference type="PANTHER" id="PTHR48081:SF33">
    <property type="entry name" value="KYNURENINE FORMAMIDASE"/>
    <property type="match status" value="1"/>
</dbReference>
<feature type="domain" description="Alpha/beta hydrolase fold-3" evidence="2">
    <location>
        <begin position="83"/>
        <end position="170"/>
    </location>
</feature>
<dbReference type="Proteomes" id="UP001175227">
    <property type="component" value="Unassembled WGS sequence"/>
</dbReference>
<dbReference type="EMBL" id="JAUEPR010000002">
    <property type="protein sequence ID" value="KAK0489473.1"/>
    <property type="molecule type" value="Genomic_DNA"/>
</dbReference>
<dbReference type="PANTHER" id="PTHR48081">
    <property type="entry name" value="AB HYDROLASE SUPERFAMILY PROTEIN C4A8.06C"/>
    <property type="match status" value="1"/>
</dbReference>
<keyword evidence="4" id="KW-1185">Reference proteome</keyword>
<dbReference type="Pfam" id="PF07859">
    <property type="entry name" value="Abhydrolase_3"/>
    <property type="match status" value="1"/>
</dbReference>
<proteinExistence type="predicted"/>
<evidence type="ECO:0000259" key="2">
    <source>
        <dbReference type="Pfam" id="PF07859"/>
    </source>
</evidence>
<comment type="caution">
    <text evidence="3">The sequence shown here is derived from an EMBL/GenBank/DDBJ whole genome shotgun (WGS) entry which is preliminary data.</text>
</comment>
<evidence type="ECO:0000256" key="1">
    <source>
        <dbReference type="ARBA" id="ARBA00022801"/>
    </source>
</evidence>
<dbReference type="InterPro" id="IPR029058">
    <property type="entry name" value="AB_hydrolase_fold"/>
</dbReference>
<accession>A0AA39PUL4</accession>
<sequence length="296" mass="33023">MADEYGALNIAYSSSSESGPRPINLPMMDGSWVIVVNIQETMEQIAQVQGREIKDILEPSRRTLPAPAEIIYQNLGSFFATRGFITVVPDYRLVDSGVQFPGAAQDVCDAMQWVVDNLPFPNSDVYVLGHSAGAMNMFTILALPELYSPTLHPRIKGAILLSGCYTFEDIPADMKDSVRMHYGEDAEANQRVPLALLESASVPTLRLLLGIGERDIPCLDPAMNKFNAALKEKGLYIFTTIMNSVITCNSREWRLTTSSCIDRFKLWSHIGIAPHSFRFARKRGSHHQFRGYARSF</sequence>
<protein>
    <submittedName>
        <fullName evidence="3">Alpha/Beta hydrolase protein</fullName>
    </submittedName>
</protein>
<gene>
    <name evidence="3" type="ORF">IW261DRAFT_1641918</name>
</gene>
<organism evidence="3 4">
    <name type="scientific">Armillaria novae-zelandiae</name>
    <dbReference type="NCBI Taxonomy" id="153914"/>
    <lineage>
        <taxon>Eukaryota</taxon>
        <taxon>Fungi</taxon>
        <taxon>Dikarya</taxon>
        <taxon>Basidiomycota</taxon>
        <taxon>Agaricomycotina</taxon>
        <taxon>Agaricomycetes</taxon>
        <taxon>Agaricomycetidae</taxon>
        <taxon>Agaricales</taxon>
        <taxon>Marasmiineae</taxon>
        <taxon>Physalacriaceae</taxon>
        <taxon>Armillaria</taxon>
    </lineage>
</organism>
<evidence type="ECO:0000313" key="3">
    <source>
        <dbReference type="EMBL" id="KAK0489473.1"/>
    </source>
</evidence>